<protein>
    <submittedName>
        <fullName evidence="2">Uncharacterized protein</fullName>
    </submittedName>
</protein>
<name>A0A2P4YPZ5_9STRA</name>
<dbReference type="Proteomes" id="UP000237271">
    <property type="component" value="Unassembled WGS sequence"/>
</dbReference>
<evidence type="ECO:0000313" key="3">
    <source>
        <dbReference type="Proteomes" id="UP000237271"/>
    </source>
</evidence>
<feature type="non-terminal residue" evidence="2">
    <location>
        <position position="591"/>
    </location>
</feature>
<evidence type="ECO:0000256" key="1">
    <source>
        <dbReference type="SAM" id="MobiDB-lite"/>
    </source>
</evidence>
<dbReference type="EMBL" id="NCKW01000956">
    <property type="protein sequence ID" value="POM79846.1"/>
    <property type="molecule type" value="Genomic_DNA"/>
</dbReference>
<feature type="compositionally biased region" description="Polar residues" evidence="1">
    <location>
        <begin position="351"/>
        <end position="369"/>
    </location>
</feature>
<dbReference type="AlphaFoldDB" id="A0A2P4YPZ5"/>
<organism evidence="2 3">
    <name type="scientific">Phytophthora palmivora</name>
    <dbReference type="NCBI Taxonomy" id="4796"/>
    <lineage>
        <taxon>Eukaryota</taxon>
        <taxon>Sar</taxon>
        <taxon>Stramenopiles</taxon>
        <taxon>Oomycota</taxon>
        <taxon>Peronosporomycetes</taxon>
        <taxon>Peronosporales</taxon>
        <taxon>Peronosporaceae</taxon>
        <taxon>Phytophthora</taxon>
    </lineage>
</organism>
<keyword evidence="3" id="KW-1185">Reference proteome</keyword>
<feature type="compositionally biased region" description="Pro residues" evidence="1">
    <location>
        <begin position="32"/>
        <end position="47"/>
    </location>
</feature>
<sequence length="591" mass="63920">MEPTDTPVDGAHADASGGAEDSALSAVAPSPSSMPPPPPLSALPVPPSTNMALVDTEKTNADDEMLPPPPASAEPEADQARPSAVTSDGTAAVHAGDTADNMNARDSRPTMAMLLRQQETIRRDNAEVDAARRCVETPKPLAVDIEMIERQYAAGGDWSDIASCIHQSRTYELPRAKYGLVIETGKTFTKTPLTKIMAALAGKGIATARSTLKDREACLKLESTTVSILGGVYLFKPFDVLASKFFLDVSNVDSDTDTDLILRHLYLLGCEPVYDTFRDVNLATGLASATWRVYFRSRECPPPLVVNGSVCDQLVFSNKLYPAHGKDTPFASERLPFGFRSHHSIELKSPVSPNTGFARSAQTQSATHNTLEDEETKEEGQLQIGAQHGQQPVATQIAKRVIDLDDALSISTFTESGGHVSPPSSPKLPHKPVLMLINGSDGFTTIATANYFQALQTMEVKFESIDATVDKKYGIRHRVRPVDVKRPEALKSSTESAFFVEKHHTKIRKAPKPSPVVEVTESMISVENTALLNTLDDHLEDADKRVDSISKILGNATNPDHIMKKAVESPLAFNSALSLKMAASGNEIEEL</sequence>
<proteinExistence type="predicted"/>
<feature type="compositionally biased region" description="Low complexity" evidence="1">
    <location>
        <begin position="22"/>
        <end position="31"/>
    </location>
</feature>
<feature type="region of interest" description="Disordered" evidence="1">
    <location>
        <begin position="350"/>
        <end position="391"/>
    </location>
</feature>
<evidence type="ECO:0000313" key="2">
    <source>
        <dbReference type="EMBL" id="POM79846.1"/>
    </source>
</evidence>
<comment type="caution">
    <text evidence="2">The sequence shown here is derived from an EMBL/GenBank/DDBJ whole genome shotgun (WGS) entry which is preliminary data.</text>
</comment>
<feature type="region of interest" description="Disordered" evidence="1">
    <location>
        <begin position="1"/>
        <end position="105"/>
    </location>
</feature>
<gene>
    <name evidence="2" type="ORF">PHPALM_2390</name>
</gene>
<reference evidence="2 3" key="1">
    <citation type="journal article" date="2017" name="Genome Biol. Evol.">
        <title>Phytophthora megakarya and P. palmivora, closely related causal agents of cacao black pod rot, underwent increases in genome sizes and gene numbers by different mechanisms.</title>
        <authorList>
            <person name="Ali S.S."/>
            <person name="Shao J."/>
            <person name="Lary D.J."/>
            <person name="Kronmiller B."/>
            <person name="Shen D."/>
            <person name="Strem M.D."/>
            <person name="Amoako-Attah I."/>
            <person name="Akrofi A.Y."/>
            <person name="Begoude B.A."/>
            <person name="Ten Hoopen G.M."/>
            <person name="Coulibaly K."/>
            <person name="Kebe B.I."/>
            <person name="Melnick R.L."/>
            <person name="Guiltinan M.J."/>
            <person name="Tyler B.M."/>
            <person name="Meinhardt L.W."/>
            <person name="Bailey B.A."/>
        </authorList>
    </citation>
    <scope>NUCLEOTIDE SEQUENCE [LARGE SCALE GENOMIC DNA]</scope>
    <source>
        <strain evidence="3">sbr112.9</strain>
    </source>
</reference>
<dbReference type="OrthoDB" id="162864at2759"/>
<accession>A0A2P4YPZ5</accession>